<dbReference type="InterPro" id="IPR001478">
    <property type="entry name" value="PDZ"/>
</dbReference>
<feature type="domain" description="RabBD" evidence="12">
    <location>
        <begin position="4"/>
        <end position="131"/>
    </location>
</feature>
<feature type="compositionally biased region" description="Basic and acidic residues" evidence="8">
    <location>
        <begin position="389"/>
        <end position="402"/>
    </location>
</feature>
<dbReference type="PROSITE" id="PS50178">
    <property type="entry name" value="ZF_FYVE"/>
    <property type="match status" value="1"/>
</dbReference>
<dbReference type="SMR" id="A0A7M7QEQ7"/>
<keyword evidence="3 7" id="KW-0863">Zinc-finger</keyword>
<dbReference type="CDD" id="cd04028">
    <property type="entry name" value="C2B_RIM1alpha"/>
    <property type="match status" value="1"/>
</dbReference>
<dbReference type="SUPFAM" id="SSF57903">
    <property type="entry name" value="FYVE/PHD zinc finger"/>
    <property type="match status" value="1"/>
</dbReference>
<evidence type="ECO:0000259" key="10">
    <source>
        <dbReference type="PROSITE" id="PS50106"/>
    </source>
</evidence>
<keyword evidence="1" id="KW-0479">Metal-binding</keyword>
<dbReference type="FunFam" id="3.30.40.10:FF:000453">
    <property type="entry name" value="Uncharacterized protein, isoform D"/>
    <property type="match status" value="1"/>
</dbReference>
<feature type="compositionally biased region" description="Polar residues" evidence="8">
    <location>
        <begin position="2175"/>
        <end position="2194"/>
    </location>
</feature>
<dbReference type="GO" id="GO:0044325">
    <property type="term" value="F:transmembrane transporter binding"/>
    <property type="evidence" value="ECO:0007669"/>
    <property type="project" value="TreeGrafter"/>
</dbReference>
<evidence type="ECO:0000256" key="3">
    <source>
        <dbReference type="ARBA" id="ARBA00022771"/>
    </source>
</evidence>
<dbReference type="PANTHER" id="PTHR12157">
    <property type="entry name" value="REGULATING SYNAPTIC MEMBRANE EXOCYTOSIS PROTEIN"/>
    <property type="match status" value="1"/>
</dbReference>
<feature type="compositionally biased region" description="Pro residues" evidence="8">
    <location>
        <begin position="2094"/>
        <end position="2103"/>
    </location>
</feature>
<feature type="compositionally biased region" description="Low complexity" evidence="8">
    <location>
        <begin position="2256"/>
        <end position="2273"/>
    </location>
</feature>
<evidence type="ECO:0000256" key="5">
    <source>
        <dbReference type="ARBA" id="ARBA00023018"/>
    </source>
</evidence>
<feature type="domain" description="FYVE-type" evidence="11">
    <location>
        <begin position="69"/>
        <end position="119"/>
    </location>
</feature>
<dbReference type="CTD" id="42150"/>
<accession>A0A7M7QEQ7</accession>
<dbReference type="Proteomes" id="UP000002358">
    <property type="component" value="Chromosome 4"/>
</dbReference>
<dbReference type="InParanoid" id="A0A7M7QEQ7"/>
<feature type="compositionally biased region" description="Basic and acidic residues" evidence="8">
    <location>
        <begin position="449"/>
        <end position="464"/>
    </location>
</feature>
<evidence type="ECO:0000259" key="9">
    <source>
        <dbReference type="PROSITE" id="PS50004"/>
    </source>
</evidence>
<dbReference type="RefSeq" id="XP_031785004.1">
    <property type="nucleotide sequence ID" value="XM_031929144.2"/>
</dbReference>
<feature type="compositionally biased region" description="Basic and acidic residues" evidence="8">
    <location>
        <begin position="942"/>
        <end position="958"/>
    </location>
</feature>
<dbReference type="KEGG" id="nvi:100121009"/>
<dbReference type="InterPro" id="IPR000008">
    <property type="entry name" value="C2_dom"/>
</dbReference>
<evidence type="ECO:0000259" key="11">
    <source>
        <dbReference type="PROSITE" id="PS50178"/>
    </source>
</evidence>
<dbReference type="InterPro" id="IPR010911">
    <property type="entry name" value="Rab_BD"/>
</dbReference>
<feature type="compositionally biased region" description="Low complexity" evidence="8">
    <location>
        <begin position="307"/>
        <end position="336"/>
    </location>
</feature>
<evidence type="ECO:0000256" key="1">
    <source>
        <dbReference type="ARBA" id="ARBA00022723"/>
    </source>
</evidence>
<evidence type="ECO:0000256" key="8">
    <source>
        <dbReference type="SAM" id="MobiDB-lite"/>
    </source>
</evidence>
<evidence type="ECO:0000256" key="2">
    <source>
        <dbReference type="ARBA" id="ARBA00022737"/>
    </source>
</evidence>
<feature type="region of interest" description="Disordered" evidence="8">
    <location>
        <begin position="2037"/>
        <end position="2107"/>
    </location>
</feature>
<dbReference type="Pfam" id="PF00168">
    <property type="entry name" value="C2"/>
    <property type="match status" value="2"/>
</dbReference>
<feature type="region of interest" description="Disordered" evidence="8">
    <location>
        <begin position="1916"/>
        <end position="2008"/>
    </location>
</feature>
<dbReference type="GO" id="GO:0048167">
    <property type="term" value="P:regulation of synaptic plasticity"/>
    <property type="evidence" value="ECO:0007669"/>
    <property type="project" value="TreeGrafter"/>
</dbReference>
<organism evidence="13 14">
    <name type="scientific">Nasonia vitripennis</name>
    <name type="common">Parasitic wasp</name>
    <dbReference type="NCBI Taxonomy" id="7425"/>
    <lineage>
        <taxon>Eukaryota</taxon>
        <taxon>Metazoa</taxon>
        <taxon>Ecdysozoa</taxon>
        <taxon>Arthropoda</taxon>
        <taxon>Hexapoda</taxon>
        <taxon>Insecta</taxon>
        <taxon>Pterygota</taxon>
        <taxon>Neoptera</taxon>
        <taxon>Endopterygota</taxon>
        <taxon>Hymenoptera</taxon>
        <taxon>Apocrita</taxon>
        <taxon>Proctotrupomorpha</taxon>
        <taxon>Chalcidoidea</taxon>
        <taxon>Pteromalidae</taxon>
        <taxon>Pteromalinae</taxon>
        <taxon>Nasonia</taxon>
    </lineage>
</organism>
<feature type="domain" description="C2" evidence="9">
    <location>
        <begin position="2427"/>
        <end position="2546"/>
    </location>
</feature>
<dbReference type="PANTHER" id="PTHR12157:SF21">
    <property type="entry name" value="RAB3 INTERACTING MOLECULE, ISOFORM F"/>
    <property type="match status" value="1"/>
</dbReference>
<dbReference type="InterPro" id="IPR013083">
    <property type="entry name" value="Znf_RING/FYVE/PHD"/>
</dbReference>
<dbReference type="GO" id="GO:0050806">
    <property type="term" value="P:positive regulation of synaptic transmission"/>
    <property type="evidence" value="ECO:0007669"/>
    <property type="project" value="TreeGrafter"/>
</dbReference>
<feature type="region of interest" description="Disordered" evidence="8">
    <location>
        <begin position="288"/>
        <end position="405"/>
    </location>
</feature>
<feature type="compositionally biased region" description="Basic and acidic residues" evidence="8">
    <location>
        <begin position="903"/>
        <end position="912"/>
    </location>
</feature>
<dbReference type="SUPFAM" id="SSF50156">
    <property type="entry name" value="PDZ domain-like"/>
    <property type="match status" value="1"/>
</dbReference>
<feature type="domain" description="PDZ" evidence="10">
    <location>
        <begin position="501"/>
        <end position="594"/>
    </location>
</feature>
<feature type="region of interest" description="Disordered" evidence="8">
    <location>
        <begin position="2153"/>
        <end position="2397"/>
    </location>
</feature>
<dbReference type="OrthoDB" id="420032at2759"/>
<feature type="compositionally biased region" description="Low complexity" evidence="8">
    <location>
        <begin position="875"/>
        <end position="889"/>
    </location>
</feature>
<dbReference type="InterPro" id="IPR036034">
    <property type="entry name" value="PDZ_sf"/>
</dbReference>
<dbReference type="InterPro" id="IPR011011">
    <property type="entry name" value="Znf_FYVE_PHD"/>
</dbReference>
<feature type="compositionally biased region" description="Low complexity" evidence="8">
    <location>
        <begin position="2380"/>
        <end position="2395"/>
    </location>
</feature>
<feature type="compositionally biased region" description="Basic residues" evidence="8">
    <location>
        <begin position="1966"/>
        <end position="1975"/>
    </location>
</feature>
<dbReference type="SMART" id="SM00228">
    <property type="entry name" value="PDZ"/>
    <property type="match status" value="1"/>
</dbReference>
<dbReference type="PROSITE" id="PS50916">
    <property type="entry name" value="RABBD"/>
    <property type="match status" value="1"/>
</dbReference>
<dbReference type="Gene3D" id="2.60.40.150">
    <property type="entry name" value="C2 domain"/>
    <property type="match status" value="2"/>
</dbReference>
<dbReference type="PROSITE" id="PS50106">
    <property type="entry name" value="PDZ"/>
    <property type="match status" value="1"/>
</dbReference>
<dbReference type="GO" id="GO:0006886">
    <property type="term" value="P:intracellular protein transport"/>
    <property type="evidence" value="ECO:0007669"/>
    <property type="project" value="InterPro"/>
</dbReference>
<feature type="region of interest" description="Disordered" evidence="8">
    <location>
        <begin position="1465"/>
        <end position="1484"/>
    </location>
</feature>
<dbReference type="PROSITE" id="PS50004">
    <property type="entry name" value="C2"/>
    <property type="match status" value="2"/>
</dbReference>
<dbReference type="GO" id="GO:0008270">
    <property type="term" value="F:zinc ion binding"/>
    <property type="evidence" value="ECO:0007669"/>
    <property type="project" value="UniProtKB-KW"/>
</dbReference>
<dbReference type="FunCoup" id="A0A7M7QEQ7">
    <property type="interactions" value="153"/>
</dbReference>
<dbReference type="InterPro" id="IPR035892">
    <property type="entry name" value="C2_domain_sf"/>
</dbReference>
<feature type="compositionally biased region" description="Basic residues" evidence="8">
    <location>
        <begin position="1240"/>
        <end position="1256"/>
    </location>
</feature>
<feature type="region of interest" description="Disordered" evidence="8">
    <location>
        <begin position="1236"/>
        <end position="1259"/>
    </location>
</feature>
<feature type="compositionally biased region" description="Polar residues" evidence="8">
    <location>
        <begin position="2049"/>
        <end position="2064"/>
    </location>
</feature>
<evidence type="ECO:0000256" key="7">
    <source>
        <dbReference type="PROSITE-ProRule" id="PRU00091"/>
    </source>
</evidence>
<keyword evidence="14" id="KW-1185">Reference proteome</keyword>
<feature type="region of interest" description="Disordered" evidence="8">
    <location>
        <begin position="999"/>
        <end position="1040"/>
    </location>
</feature>
<feature type="compositionally biased region" description="Basic and acidic residues" evidence="8">
    <location>
        <begin position="1868"/>
        <end position="1889"/>
    </location>
</feature>
<proteinExistence type="predicted"/>
<dbReference type="SMART" id="SM00239">
    <property type="entry name" value="C2"/>
    <property type="match status" value="2"/>
</dbReference>
<feature type="region of interest" description="Disordered" evidence="8">
    <location>
        <begin position="1510"/>
        <end position="1543"/>
    </location>
</feature>
<dbReference type="InterPro" id="IPR039032">
    <property type="entry name" value="Rim-like"/>
</dbReference>
<keyword evidence="2" id="KW-0677">Repeat</keyword>
<dbReference type="GO" id="GO:0048791">
    <property type="term" value="P:calcium ion-regulated exocytosis of neurotransmitter"/>
    <property type="evidence" value="ECO:0007669"/>
    <property type="project" value="TreeGrafter"/>
</dbReference>
<dbReference type="Gene3D" id="2.30.42.10">
    <property type="match status" value="1"/>
</dbReference>
<dbReference type="SUPFAM" id="SSF49562">
    <property type="entry name" value="C2 domain (Calcium/lipid-binding domain, CaLB)"/>
    <property type="match status" value="2"/>
</dbReference>
<dbReference type="EnsemblMetazoa" id="XM_031929144">
    <property type="protein sequence ID" value="XP_031785004"/>
    <property type="gene ID" value="LOC100121009"/>
</dbReference>
<dbReference type="CDD" id="cd06714">
    <property type="entry name" value="PDZ_RIM-like"/>
    <property type="match status" value="1"/>
</dbReference>
<dbReference type="GO" id="GO:0042734">
    <property type="term" value="C:presynaptic membrane"/>
    <property type="evidence" value="ECO:0007669"/>
    <property type="project" value="TreeGrafter"/>
</dbReference>
<feature type="region of interest" description="Disordered" evidence="8">
    <location>
        <begin position="1389"/>
        <end position="1426"/>
    </location>
</feature>
<name>A0A7M7QEQ7_NASVI</name>
<feature type="domain" description="C2" evidence="9">
    <location>
        <begin position="729"/>
        <end position="851"/>
    </location>
</feature>
<feature type="compositionally biased region" description="Basic and acidic residues" evidence="8">
    <location>
        <begin position="2153"/>
        <end position="2173"/>
    </location>
</feature>
<feature type="region of interest" description="Disordered" evidence="8">
    <location>
        <begin position="193"/>
        <end position="255"/>
    </location>
</feature>
<evidence type="ECO:0000259" key="12">
    <source>
        <dbReference type="PROSITE" id="PS50916"/>
    </source>
</evidence>
<feature type="compositionally biased region" description="Basic and acidic residues" evidence="8">
    <location>
        <begin position="1916"/>
        <end position="1956"/>
    </location>
</feature>
<evidence type="ECO:0008006" key="15">
    <source>
        <dbReference type="Google" id="ProtNLM"/>
    </source>
</evidence>
<dbReference type="InterPro" id="IPR017455">
    <property type="entry name" value="Znf_FYVE-rel"/>
</dbReference>
<dbReference type="InterPro" id="IPR054386">
    <property type="entry name" value="RIM_Znf"/>
</dbReference>
<feature type="region of interest" description="Disordered" evidence="8">
    <location>
        <begin position="1856"/>
        <end position="1894"/>
    </location>
</feature>
<keyword evidence="4" id="KW-0862">Zinc</keyword>
<dbReference type="CDD" id="cd00065">
    <property type="entry name" value="FYVE_like_SF"/>
    <property type="match status" value="1"/>
</dbReference>
<keyword evidence="5" id="KW-0770">Synapse</keyword>
<sequence>MEEMPDLSHLTPEERRHIESVMMRQKQEEEHQNEIMRRKQNEVQVLEDTITRARTERLKSAEVDLDKTCQICLKTKFADGVGHICNYCNVRCCARCSGKVSLRSNKVIWVCILCRKKQELLSKSGQWIMKSNLGGADSAMLRRMQEDMQGVLPPGLLVDQTHDKRPKLERAHSAAEKENLPLLQRSSSLLRRQYSHQDQIPPGRRLSTSDSGVEMSVSPHSRTLPTPHVAPYQSQQTPRHPAAFPEDDPNLYRGELDGLMRQNSSYQRQRQIYQEQNSDIAMAYGHPVIDQSGMGRPAMHPGPMPPQQVVQQQYQQHPHQQPPVQQQQQLHPSHAQGPGGHGQRSFSSSEEERSTPECASDEHDDREHGKVYFHNGHDPGEPMTAIEYNGERHSPRKEESTLVRRSFRRNGDEWRADSRRFTERRGKKTVRFHGGTNAGGDSQEDWSWEADRQGSQDSATKDSGIDTSSTFTSSEDSNRGDLPKYPSPWQVSSDGQKMIGRMVLDKSSQGSGVSSSSILGLKVVGGQLLRDGTIGALIEKVKKGSPADLNGQLRNGDEVLEWNGCILQGKSFQEVSDIIAMSRSEPQVELVVSRDLNATSDGGLPVKQITTPQLPMIPLGHPGQIGPQTGPGSPGGGALTPRRVATQSQWRQKHEITLPQQSHHKDYMMFRIPGLKKCILWELYDARGNKPSVLVTSPGSPDLYATGRAASRQFRHPITAQPTAGGNSVGGRIQVKLNFNPGVLQLMVTLVCATGLTPRSNGQPRSSYAKVYLLPDRSEKSKKRTKTLANTNEPRWDQTFVYNGIRWSELRQRSLEITVWDYGRYGANDFLGEVILSLAASSLNDELEWHYLMAHEEHRQAGYYQDTVDDVVTTPGDCHLSPPSTTSRLSDSDTSECDITDCDGSREHRRTADGASISSIGSSSRFHNMPPNYKRHYSSPPPEKELCVDGEHRSRRDMSPQGRKRAALMGSREQPASISGYHQYRKVNFRQFSDEPHRTTMLGHRSHSAAPMDSPSLHYRGRSQSPTGHRSLSPPDHRSIPYTSGYMSASNFYRIGSRSATATPTGSPKKRQLPQIPANLHAALKERVAQDLEERARFIRHRNRPMHTFYRSGMGGWERRYSGLSDSDLPSMGHEPHSLSHSHVHRMPRSRRGHISPEKDVLADLGDSDMESIASVTSSAFSTQSERPRGSRGLIPTVKNVFIPGVVSPMPLPPRRARRKHRLRVPCSECHCPSNNPCKPRSKYHPNSKHNYHLPSHHNPLVRSKSAVVRSLCKRMRAPFTRSHTVDESVLRYYSPETSEYTVSEALLLKPEYNARGGGGGGGKSSRIPEIYVEDCLSVNFNKRLIDKFRAKNWRYADIKLTSSGSSAPYEPTLPHLVSATAIASQSSAAAAGHFSTPHHRRSRSWQDRSTRSSSALCGTGKTASSASSSNAALARAAALASAAATTRRRSLFCSSWTSGHTPRLLDYSNTSTKNTTHRSSMRRSLLSSKARSFDYDAYHCYHRQRDDHDDYDLATTTTPTLTRRSSRHPTGRQGPLSSRRSRSFEYESVSGNIFSDDSLQTARQKIKKNMSLSDEGYGDKILALGDRSKSYYDSNGDGKLIRDLRKKKSRQNDLRLVAVDDDEHEPGLASRLMYGYDSELSCGETEIYLPSEYGPVDASKRKYNEFVESKPAAGGGLVNDGFEHNDEHIYCSIDEVNPAYRSELEELSRWRSGGRRRTRSTDSYLNADYALYDNWTNLLDEGYVDGPGTADQRYFAPEEYNRQSVRYCSDEYDANLEDSSRPRITGARAQAAGREATIATEAPAYYENVPYSIDTLDSLPVPSLHQSKRVIMARAESTPILRSDVDPGLAYSDYSRRRRRRNSSCPESREIDRSAAERRRQYDEDRTRAVLQSDEEFGSAETVIDRRYYHYEPTRQRSAHNRLDGLEEGTRHRSRRKDSCPDCREEMLEMERAREQQQQQQHQRTEHRPRRRRNSSCPEPREFELDAKERRPAQQQQQQQQPKRNVAISDTLEYYEYSMESESQCSENCGFGPCDPRRPHERAPRPGNANSNLFDSHTATSDTAKYPRTTTTTTTHDDHHHNYHHHHDQYRDYPPPPPPPAQPSMAHYHHELRPTAAITNDVDYDNVVVVGSGDDCDDCRRLSRRRLHDELSQRPTRGRVDDDGYGNDDRCNNRRSSSMPECSDYASQSSSYEKPSRYQHDDHNSDRRNGSIKRGQFTRSFSNADAPTDEKVDGSLSDTAVGLHVEESARRGRKSSPSSKSGSGSSNGGASAVQYQPGLGKKSNSTSQLSATECSGNVLGGSGFMGLGSSSGTTRKRNSTPSSIQRSQEVMPSYHHQQHHLQQQPSPHHHHHQRLVAPSPSRGQASGGTGSCASDTAGSLNSISSSEGSSWSPSLRMAGESDQLNEFIEGLGPGQLVGRQVLGAPSLGDIQLSLSNTKGYLEVEVVRARDLQPRPGSKVLPAPYVKVYLVNGKKCIAKAKTMTARKTLEPFYQQPLSFRENFQGCILQVTVWGDYGRLEGKKVFMGVAQIMLDNLNLSEMVFGWYKLFGTTSLVSGPPSLGLSRRSSAASLESLKF</sequence>
<feature type="compositionally biased region" description="Basic and acidic residues" evidence="8">
    <location>
        <begin position="350"/>
        <end position="380"/>
    </location>
</feature>
<feature type="region of interest" description="Disordered" evidence="8">
    <location>
        <begin position="425"/>
        <end position="490"/>
    </location>
</feature>
<dbReference type="CDD" id="cd04031">
    <property type="entry name" value="C2A_RIM1alpha"/>
    <property type="match status" value="1"/>
</dbReference>
<dbReference type="GO" id="GO:0031267">
    <property type="term" value="F:small GTPase binding"/>
    <property type="evidence" value="ECO:0007669"/>
    <property type="project" value="InterPro"/>
</dbReference>
<dbReference type="Gene3D" id="3.30.40.10">
    <property type="entry name" value="Zinc/RING finger domain, C3HC4 (zinc finger)"/>
    <property type="match status" value="1"/>
</dbReference>
<protein>
    <recommendedName>
        <fullName evidence="15">Regulating synaptic membrane exocytosis protein 2</fullName>
    </recommendedName>
</protein>
<feature type="compositionally biased region" description="Polar residues" evidence="8">
    <location>
        <begin position="2320"/>
        <end position="2331"/>
    </location>
</feature>
<evidence type="ECO:0000256" key="6">
    <source>
        <dbReference type="ARBA" id="ARBA00034103"/>
    </source>
</evidence>
<feature type="region of interest" description="Disordered" evidence="8">
    <location>
        <begin position="875"/>
        <end position="982"/>
    </location>
</feature>
<dbReference type="FunFam" id="2.60.40.150:FF:000001">
    <property type="entry name" value="Regulating synaptic membrane exocytosis 3, isoform CRA_a"/>
    <property type="match status" value="1"/>
</dbReference>
<feature type="compositionally biased region" description="Polar residues" evidence="8">
    <location>
        <begin position="2283"/>
        <end position="2295"/>
    </location>
</feature>
<comment type="subcellular location">
    <subcellularLocation>
        <location evidence="6">Synapse</location>
    </subcellularLocation>
</comment>
<evidence type="ECO:0000313" key="14">
    <source>
        <dbReference type="Proteomes" id="UP000002358"/>
    </source>
</evidence>
<feature type="compositionally biased region" description="Basic and acidic residues" evidence="8">
    <location>
        <begin position="2195"/>
        <end position="2210"/>
    </location>
</feature>
<dbReference type="GO" id="GO:0048788">
    <property type="term" value="C:cytoskeleton of presynaptic active zone"/>
    <property type="evidence" value="ECO:0007669"/>
    <property type="project" value="TreeGrafter"/>
</dbReference>
<dbReference type="GO" id="GO:0042391">
    <property type="term" value="P:regulation of membrane potential"/>
    <property type="evidence" value="ECO:0007669"/>
    <property type="project" value="TreeGrafter"/>
</dbReference>
<feature type="compositionally biased region" description="Basic and acidic residues" evidence="8">
    <location>
        <begin position="1980"/>
        <end position="1993"/>
    </location>
</feature>
<dbReference type="GeneID" id="100121009"/>
<evidence type="ECO:0000256" key="4">
    <source>
        <dbReference type="ARBA" id="ARBA00022833"/>
    </source>
</evidence>
<reference evidence="13" key="1">
    <citation type="submission" date="2021-01" db="UniProtKB">
        <authorList>
            <consortium name="EnsemblMetazoa"/>
        </authorList>
    </citation>
    <scope>IDENTIFICATION</scope>
</reference>
<dbReference type="Pfam" id="PF22601">
    <property type="entry name" value="RIM2a_ZnF"/>
    <property type="match status" value="1"/>
</dbReference>
<evidence type="ECO:0000313" key="13">
    <source>
        <dbReference type="EnsemblMetazoa" id="XP_031785004"/>
    </source>
</evidence>